<dbReference type="KEGG" id="vcn:VOLCADRAFT_97380"/>
<feature type="region of interest" description="Disordered" evidence="1">
    <location>
        <begin position="799"/>
        <end position="1045"/>
    </location>
</feature>
<feature type="compositionally biased region" description="Pro residues" evidence="1">
    <location>
        <begin position="1019"/>
        <end position="1033"/>
    </location>
</feature>
<reference evidence="2 3" key="1">
    <citation type="journal article" date="2010" name="Science">
        <title>Genomic analysis of organismal complexity in the multicellular green alga Volvox carteri.</title>
        <authorList>
            <person name="Prochnik S.E."/>
            <person name="Umen J."/>
            <person name="Nedelcu A.M."/>
            <person name="Hallmann A."/>
            <person name="Miller S.M."/>
            <person name="Nishii I."/>
            <person name="Ferris P."/>
            <person name="Kuo A."/>
            <person name="Mitros T."/>
            <person name="Fritz-Laylin L.K."/>
            <person name="Hellsten U."/>
            <person name="Chapman J."/>
            <person name="Simakov O."/>
            <person name="Rensing S.A."/>
            <person name="Terry A."/>
            <person name="Pangilinan J."/>
            <person name="Kapitonov V."/>
            <person name="Jurka J."/>
            <person name="Salamov A."/>
            <person name="Shapiro H."/>
            <person name="Schmutz J."/>
            <person name="Grimwood J."/>
            <person name="Lindquist E."/>
            <person name="Lucas S."/>
            <person name="Grigoriev I.V."/>
            <person name="Schmitt R."/>
            <person name="Kirk D."/>
            <person name="Rokhsar D.S."/>
        </authorList>
    </citation>
    <scope>NUCLEOTIDE SEQUENCE [LARGE SCALE GENOMIC DNA]</scope>
    <source>
        <strain evidence="3">f. Nagariensis / Eve</strain>
    </source>
</reference>
<dbReference type="AlphaFoldDB" id="D8UCL5"/>
<feature type="compositionally biased region" description="Low complexity" evidence="1">
    <location>
        <begin position="957"/>
        <end position="986"/>
    </location>
</feature>
<gene>
    <name evidence="2" type="ORF">VOLCADRAFT_97380</name>
</gene>
<feature type="compositionally biased region" description="Pro residues" evidence="1">
    <location>
        <begin position="932"/>
        <end position="951"/>
    </location>
</feature>
<feature type="compositionally biased region" description="Basic and acidic residues" evidence="1">
    <location>
        <begin position="901"/>
        <end position="918"/>
    </location>
</feature>
<dbReference type="InParanoid" id="D8UCL5"/>
<feature type="compositionally biased region" description="Basic and acidic residues" evidence="1">
    <location>
        <begin position="148"/>
        <end position="168"/>
    </location>
</feature>
<dbReference type="Proteomes" id="UP000001058">
    <property type="component" value="Unassembled WGS sequence"/>
</dbReference>
<organism evidence="3">
    <name type="scientific">Volvox carteri f. nagariensis</name>
    <dbReference type="NCBI Taxonomy" id="3068"/>
    <lineage>
        <taxon>Eukaryota</taxon>
        <taxon>Viridiplantae</taxon>
        <taxon>Chlorophyta</taxon>
        <taxon>core chlorophytes</taxon>
        <taxon>Chlorophyceae</taxon>
        <taxon>CS clade</taxon>
        <taxon>Chlamydomonadales</taxon>
        <taxon>Volvocaceae</taxon>
        <taxon>Volvox</taxon>
    </lineage>
</organism>
<accession>D8UCL5</accession>
<feature type="region of interest" description="Disordered" evidence="1">
    <location>
        <begin position="15"/>
        <end position="78"/>
    </location>
</feature>
<feature type="compositionally biased region" description="Low complexity" evidence="1">
    <location>
        <begin position="839"/>
        <end position="859"/>
    </location>
</feature>
<keyword evidence="3" id="KW-1185">Reference proteome</keyword>
<dbReference type="EMBL" id="GL378381">
    <property type="protein sequence ID" value="EFJ42513.1"/>
    <property type="molecule type" value="Genomic_DNA"/>
</dbReference>
<feature type="compositionally biased region" description="Low complexity" evidence="1">
    <location>
        <begin position="171"/>
        <end position="183"/>
    </location>
</feature>
<evidence type="ECO:0000256" key="1">
    <source>
        <dbReference type="SAM" id="MobiDB-lite"/>
    </source>
</evidence>
<feature type="compositionally biased region" description="Low complexity" evidence="1">
    <location>
        <begin position="29"/>
        <end position="51"/>
    </location>
</feature>
<dbReference type="GeneID" id="9619397"/>
<proteinExistence type="predicted"/>
<feature type="compositionally biased region" description="Low complexity" evidence="1">
    <location>
        <begin position="261"/>
        <end position="280"/>
    </location>
</feature>
<feature type="region of interest" description="Disordered" evidence="1">
    <location>
        <begin position="105"/>
        <end position="328"/>
    </location>
</feature>
<feature type="compositionally biased region" description="Pro residues" evidence="1">
    <location>
        <begin position="242"/>
        <end position="253"/>
    </location>
</feature>
<feature type="compositionally biased region" description="Gly residues" evidence="1">
    <location>
        <begin position="987"/>
        <end position="997"/>
    </location>
</feature>
<feature type="compositionally biased region" description="Polar residues" evidence="1">
    <location>
        <begin position="65"/>
        <end position="78"/>
    </location>
</feature>
<protein>
    <submittedName>
        <fullName evidence="2">Uncharacterized protein</fullName>
    </submittedName>
</protein>
<feature type="compositionally biased region" description="Basic and acidic residues" evidence="1">
    <location>
        <begin position="653"/>
        <end position="670"/>
    </location>
</feature>
<dbReference type="RefSeq" id="XP_002956369.1">
    <property type="nucleotide sequence ID" value="XM_002956323.1"/>
</dbReference>
<evidence type="ECO:0000313" key="3">
    <source>
        <dbReference type="Proteomes" id="UP000001058"/>
    </source>
</evidence>
<sequence>MGRLKGAKNAIDYFGSGQKATGQKDQVHQPSSTSSPFSSQQQVQQAQQQESGFRRFLSLFRGGSQAAQPQEGPSSRAASSFLLAWRSTRVPADVLNLDRHKASHSFASQLAPSWESKATGGVAASSSKLPSPPQPQPPSSQQILDQQKASEEQGRAADRERLADEQRRRQQQAAKLQELQRQATLKERADVAAASAAAGVRLEYQPSQRRGAGGGEEGTGAGEVPEVTAVERPGAPGRPCDCGPPPATPPPPPYREDGEVQQQQQQQQLEQPQGLQQQRQPDTVLKVDGAHGSHQLGDPAARASGADPRVTKSMRRMDLPPSSPSFAAAASANNLANPRGDTGGAVGTGVVAPPVLSGCSSNNYGRLSLGGIPYDVHQQQISLSAATSASTSGLPALPPLHPPASPRLPLSAAPLALTSALPSTPKAGVSPSLAAPALEVTLLALAPAQPSSPTMDIILGAGPPKVAAAAGSGDLPTSTPLARQRSNRSITDMGGCGGRPLEGLGPPSLTAAVALATGADLRPVREPLRRVSMPAVFGYSSVRRTLNSLQSQRHSYNGMATAGGVSGGGGGGAAAAAADCSYSQKRDRPASSSGIAVPVLNRSYSQQREYNEQQSAYGSAPTEQQPNWRYWKNRAQESNWGLWKSHSNMSSKLRQDLDGRAAEEVGDSARRSSGSGTNFPVPRGSGGGSNSSATAPRWKHMLEATMAVLSASDRSLGGGSSGGGGADSPIRAATTAATQAALGEHGSGSDRSYDGMAALPGALTRVNTVRTPRAVTPAARTGRVLLRVPTQRPTLIACASNSSIDDGDGGSGSCSGRQSDGVESGEFERIAAPPSSGVATATGTSPRGGRRGAAAAVGPQPQPPLPSRLSAQSGGVTGQQPTSPSVAAASMSTTASPRVAMGERARERSQTAADDHVAKASPRPVRLSAPNAPIPPATTPTPLPRLAPSPPSGGHGTSSLTAAVAAAAGGAAPLAPSPSVGHRVSPVGGGVGGGGGPYDEPLRSGPVCAVNARDGDSEGPPPPPPPPPPPAAEMPPRVGANGLGANPRSRRVLYVAGGFGEQPQDLSGASVAAVVNLAAAVKRTSDVVGRRTPSIRRCFSGVASLMLPALPVALLVCV</sequence>
<evidence type="ECO:0000313" key="2">
    <source>
        <dbReference type="EMBL" id="EFJ42513.1"/>
    </source>
</evidence>
<feature type="region of interest" description="Disordered" evidence="1">
    <location>
        <begin position="651"/>
        <end position="694"/>
    </location>
</feature>
<name>D8UCL5_VOLCA</name>
<feature type="compositionally biased region" description="Gly residues" evidence="1">
    <location>
        <begin position="211"/>
        <end position="221"/>
    </location>
</feature>
<dbReference type="OrthoDB" id="10508492at2759"/>
<feature type="compositionally biased region" description="Low complexity" evidence="1">
    <location>
        <begin position="881"/>
        <end position="897"/>
    </location>
</feature>